<dbReference type="EMBL" id="JACOPK010000010">
    <property type="protein sequence ID" value="MBC5696436.1"/>
    <property type="molecule type" value="Genomic_DNA"/>
</dbReference>
<gene>
    <name evidence="2" type="ORF">H8S02_10845</name>
</gene>
<accession>A0ABR7GQ41</accession>
<protein>
    <submittedName>
        <fullName evidence="2">Uncharacterized protein</fullName>
    </submittedName>
</protein>
<keyword evidence="1" id="KW-0812">Transmembrane</keyword>
<dbReference type="RefSeq" id="WP_186970534.1">
    <property type="nucleotide sequence ID" value="NZ_JACOPK010000010.1"/>
</dbReference>
<dbReference type="Proteomes" id="UP000641741">
    <property type="component" value="Unassembled WGS sequence"/>
</dbReference>
<keyword evidence="1" id="KW-0472">Membrane</keyword>
<name>A0ABR7GQ41_9FIRM</name>
<keyword evidence="3" id="KW-1185">Reference proteome</keyword>
<reference evidence="2 3" key="1">
    <citation type="submission" date="2020-08" db="EMBL/GenBank/DDBJ databases">
        <title>Genome public.</title>
        <authorList>
            <person name="Liu C."/>
            <person name="Sun Q."/>
        </authorList>
    </citation>
    <scope>NUCLEOTIDE SEQUENCE [LARGE SCALE GENOMIC DNA]</scope>
    <source>
        <strain evidence="2 3">M2</strain>
    </source>
</reference>
<evidence type="ECO:0000313" key="3">
    <source>
        <dbReference type="Proteomes" id="UP000641741"/>
    </source>
</evidence>
<proteinExistence type="predicted"/>
<keyword evidence="1" id="KW-1133">Transmembrane helix</keyword>
<evidence type="ECO:0000256" key="1">
    <source>
        <dbReference type="SAM" id="Phobius"/>
    </source>
</evidence>
<comment type="caution">
    <text evidence="2">The sequence shown here is derived from an EMBL/GenBank/DDBJ whole genome shotgun (WGS) entry which is preliminary data.</text>
</comment>
<evidence type="ECO:0000313" key="2">
    <source>
        <dbReference type="EMBL" id="MBC5696436.1"/>
    </source>
</evidence>
<feature type="transmembrane region" description="Helical" evidence="1">
    <location>
        <begin position="15"/>
        <end position="36"/>
    </location>
</feature>
<sequence>MKKMLEFIKIINSDYAGVLSLLSSLIMVVVTIIYVGHTKRQANYAKESAELVAKQMKIDKQPCIVPYVTDSCGSAWDTTDYTRMQLGFTIKLRNVGDSPAINVYTLADIELQFSEDSAGNKKLLPASLLPGFTQALSAEEETDINIHFETSEVKVLICELRKASEKNWERLRTNPSHHHYTGAKLIIRVFFKNLMGQWCESTISYQIAWLAYKNPPPQKTHNLNENTIPPKEIREGDEFKAVLSSHHIAPFVFAMTTDKHVIDVLQGYTDESPWLSAVLKDNCT</sequence>
<organism evidence="2 3">
    <name type="scientific">Agathobaculum hominis</name>
    <dbReference type="NCBI Taxonomy" id="2763014"/>
    <lineage>
        <taxon>Bacteria</taxon>
        <taxon>Bacillati</taxon>
        <taxon>Bacillota</taxon>
        <taxon>Clostridia</taxon>
        <taxon>Eubacteriales</taxon>
        <taxon>Butyricicoccaceae</taxon>
        <taxon>Agathobaculum</taxon>
    </lineage>
</organism>